<name>A0A0A9B3W1_ARUDO</name>
<organism evidence="1">
    <name type="scientific">Arundo donax</name>
    <name type="common">Giant reed</name>
    <name type="synonym">Donax arundinaceus</name>
    <dbReference type="NCBI Taxonomy" id="35708"/>
    <lineage>
        <taxon>Eukaryota</taxon>
        <taxon>Viridiplantae</taxon>
        <taxon>Streptophyta</taxon>
        <taxon>Embryophyta</taxon>
        <taxon>Tracheophyta</taxon>
        <taxon>Spermatophyta</taxon>
        <taxon>Magnoliopsida</taxon>
        <taxon>Liliopsida</taxon>
        <taxon>Poales</taxon>
        <taxon>Poaceae</taxon>
        <taxon>PACMAD clade</taxon>
        <taxon>Arundinoideae</taxon>
        <taxon>Arundineae</taxon>
        <taxon>Arundo</taxon>
    </lineage>
</organism>
<accession>A0A0A9B3W1</accession>
<proteinExistence type="predicted"/>
<protein>
    <submittedName>
        <fullName evidence="1">Uncharacterized protein</fullName>
    </submittedName>
</protein>
<sequence>MTNLLRNNAVRVIVSDFFTLQLLCQPALWKSPLVQAVTNLIYFHHHVIISNCCALFKEQLTAT</sequence>
<reference evidence="1" key="2">
    <citation type="journal article" date="2015" name="Data Brief">
        <title>Shoot transcriptome of the giant reed, Arundo donax.</title>
        <authorList>
            <person name="Barrero R.A."/>
            <person name="Guerrero F.D."/>
            <person name="Moolhuijzen P."/>
            <person name="Goolsby J.A."/>
            <person name="Tidwell J."/>
            <person name="Bellgard S.E."/>
            <person name="Bellgard M.I."/>
        </authorList>
    </citation>
    <scope>NUCLEOTIDE SEQUENCE</scope>
    <source>
        <tissue evidence="1">Shoot tissue taken approximately 20 cm above the soil surface</tissue>
    </source>
</reference>
<dbReference type="AlphaFoldDB" id="A0A0A9B3W1"/>
<dbReference type="EMBL" id="GBRH01242025">
    <property type="protein sequence ID" value="JAD55870.1"/>
    <property type="molecule type" value="Transcribed_RNA"/>
</dbReference>
<evidence type="ECO:0000313" key="1">
    <source>
        <dbReference type="EMBL" id="JAD55870.1"/>
    </source>
</evidence>
<reference evidence="1" key="1">
    <citation type="submission" date="2014-09" db="EMBL/GenBank/DDBJ databases">
        <authorList>
            <person name="Magalhaes I.L.F."/>
            <person name="Oliveira U."/>
            <person name="Santos F.R."/>
            <person name="Vidigal T.H.D.A."/>
            <person name="Brescovit A.D."/>
            <person name="Santos A.J."/>
        </authorList>
    </citation>
    <scope>NUCLEOTIDE SEQUENCE</scope>
    <source>
        <tissue evidence="1">Shoot tissue taken approximately 20 cm above the soil surface</tissue>
    </source>
</reference>